<dbReference type="RefSeq" id="WP_187525223.1">
    <property type="nucleotide sequence ID" value="NZ_JACRTA010000002.1"/>
</dbReference>
<accession>A0A926I9M2</accession>
<comment type="caution">
    <text evidence="2">The sequence shown here is derived from an EMBL/GenBank/DDBJ whole genome shotgun (WGS) entry which is preliminary data.</text>
</comment>
<dbReference type="InterPro" id="IPR003141">
    <property type="entry name" value="Pol/His_phosphatase_N"/>
</dbReference>
<feature type="domain" description="Polymerase/histidinol phosphatase N-terminal" evidence="1">
    <location>
        <begin position="16"/>
        <end position="81"/>
    </location>
</feature>
<proteinExistence type="predicted"/>
<dbReference type="CDD" id="cd07438">
    <property type="entry name" value="PHP_HisPPase_AMP"/>
    <property type="match status" value="1"/>
</dbReference>
<evidence type="ECO:0000259" key="1">
    <source>
        <dbReference type="SMART" id="SM00481"/>
    </source>
</evidence>
<keyword evidence="3" id="KW-1185">Reference proteome</keyword>
<dbReference type="Proteomes" id="UP000610862">
    <property type="component" value="Unassembled WGS sequence"/>
</dbReference>
<evidence type="ECO:0000313" key="2">
    <source>
        <dbReference type="EMBL" id="MBC8568275.1"/>
    </source>
</evidence>
<sequence length="283" mass="31439">MSMIERVVGERDIHKVDLHIHTYYSDGQASPSSIVKKAAVMGYSVIAITDHDGTGGVKEALTEGKEEGLVVIPGIELATELEAGIGLHILGYDMDTDDPGFRKIVSDLAKRRHSRNEKLIGVLRDMGYDIYLDELEKKQPGGFVGKPVIARALAEKGYVKDYREAFEDGHFLESFKAKTVKKEKLSAEQAIDVINRAGGFAVLAHPIQTRHIGKPGSEEFFFNMEKIITELKNKGLKGLECYHPDQNSEHTARFIKIAEKYDLLITRGSDFHGADYSYAEPTA</sequence>
<dbReference type="InterPro" id="IPR052018">
    <property type="entry name" value="PHP_domain"/>
</dbReference>
<dbReference type="PANTHER" id="PTHR42924:SF3">
    <property type="entry name" value="POLYMERASE_HISTIDINOL PHOSPHATASE N-TERMINAL DOMAIN-CONTAINING PROTEIN"/>
    <property type="match status" value="1"/>
</dbReference>
<dbReference type="Pfam" id="PF02811">
    <property type="entry name" value="PHP"/>
    <property type="match status" value="1"/>
</dbReference>
<organism evidence="2 3">
    <name type="scientific">Lentihominibacter hominis</name>
    <dbReference type="NCBI Taxonomy" id="2763645"/>
    <lineage>
        <taxon>Bacteria</taxon>
        <taxon>Bacillati</taxon>
        <taxon>Bacillota</taxon>
        <taxon>Clostridia</taxon>
        <taxon>Peptostreptococcales</taxon>
        <taxon>Anaerovoracaceae</taxon>
        <taxon>Lentihominibacter</taxon>
    </lineage>
</organism>
<dbReference type="SUPFAM" id="SSF89550">
    <property type="entry name" value="PHP domain-like"/>
    <property type="match status" value="1"/>
</dbReference>
<dbReference type="InterPro" id="IPR016195">
    <property type="entry name" value="Pol/histidinol_Pase-like"/>
</dbReference>
<dbReference type="AlphaFoldDB" id="A0A926I9M2"/>
<dbReference type="GO" id="GO:0004534">
    <property type="term" value="F:5'-3' RNA exonuclease activity"/>
    <property type="evidence" value="ECO:0007669"/>
    <property type="project" value="TreeGrafter"/>
</dbReference>
<gene>
    <name evidence="2" type="ORF">H8692_05785</name>
</gene>
<dbReference type="SMART" id="SM00481">
    <property type="entry name" value="POLIIIAc"/>
    <property type="match status" value="1"/>
</dbReference>
<dbReference type="GO" id="GO:0035312">
    <property type="term" value="F:5'-3' DNA exonuclease activity"/>
    <property type="evidence" value="ECO:0007669"/>
    <property type="project" value="TreeGrafter"/>
</dbReference>
<name>A0A926I9M2_9FIRM</name>
<dbReference type="InterPro" id="IPR004013">
    <property type="entry name" value="PHP_dom"/>
</dbReference>
<dbReference type="EMBL" id="JACRTA010000002">
    <property type="protein sequence ID" value="MBC8568275.1"/>
    <property type="molecule type" value="Genomic_DNA"/>
</dbReference>
<protein>
    <submittedName>
        <fullName evidence="2">PHP domain-containing protein</fullName>
    </submittedName>
</protein>
<dbReference type="Gene3D" id="1.10.150.650">
    <property type="match status" value="1"/>
</dbReference>
<dbReference type="Gene3D" id="3.20.20.140">
    <property type="entry name" value="Metal-dependent hydrolases"/>
    <property type="match status" value="1"/>
</dbReference>
<evidence type="ECO:0000313" key="3">
    <source>
        <dbReference type="Proteomes" id="UP000610862"/>
    </source>
</evidence>
<dbReference type="PANTHER" id="PTHR42924">
    <property type="entry name" value="EXONUCLEASE"/>
    <property type="match status" value="1"/>
</dbReference>
<reference evidence="2" key="1">
    <citation type="submission" date="2020-08" db="EMBL/GenBank/DDBJ databases">
        <title>Genome public.</title>
        <authorList>
            <person name="Liu C."/>
            <person name="Sun Q."/>
        </authorList>
    </citation>
    <scope>NUCLEOTIDE SEQUENCE</scope>
    <source>
        <strain evidence="2">NSJ-24</strain>
    </source>
</reference>